<organism evidence="1 2">
    <name type="scientific">Flavobacterium haoranii</name>
    <dbReference type="NCBI Taxonomy" id="683124"/>
    <lineage>
        <taxon>Bacteria</taxon>
        <taxon>Pseudomonadati</taxon>
        <taxon>Bacteroidota</taxon>
        <taxon>Flavobacteriia</taxon>
        <taxon>Flavobacteriales</taxon>
        <taxon>Flavobacteriaceae</taxon>
        <taxon>Flavobacterium</taxon>
    </lineage>
</organism>
<dbReference type="OrthoDB" id="9805336at2"/>
<dbReference type="EMBL" id="FQZH01000007">
    <property type="protein sequence ID" value="SHJ81519.1"/>
    <property type="molecule type" value="Genomic_DNA"/>
</dbReference>
<gene>
    <name evidence="1" type="ORF">SAMN05444337_2680</name>
</gene>
<dbReference type="Proteomes" id="UP000184232">
    <property type="component" value="Unassembled WGS sequence"/>
</dbReference>
<proteinExistence type="predicted"/>
<evidence type="ECO:0008006" key="3">
    <source>
        <dbReference type="Google" id="ProtNLM"/>
    </source>
</evidence>
<protein>
    <recommendedName>
        <fullName evidence="3">DUF5723 domain-containing protein</fullName>
    </recommendedName>
</protein>
<keyword evidence="2" id="KW-1185">Reference proteome</keyword>
<reference evidence="1 2" key="1">
    <citation type="submission" date="2016-11" db="EMBL/GenBank/DDBJ databases">
        <authorList>
            <person name="Jaros S."/>
            <person name="Januszkiewicz K."/>
            <person name="Wedrychowicz H."/>
        </authorList>
    </citation>
    <scope>NUCLEOTIDE SEQUENCE [LARGE SCALE GENOMIC DNA]</scope>
    <source>
        <strain evidence="1 2">DSM 22807</strain>
    </source>
</reference>
<evidence type="ECO:0000313" key="1">
    <source>
        <dbReference type="EMBL" id="SHJ81519.1"/>
    </source>
</evidence>
<evidence type="ECO:0000313" key="2">
    <source>
        <dbReference type="Proteomes" id="UP000184232"/>
    </source>
</evidence>
<name>A0A1M6MDL1_9FLAO</name>
<dbReference type="RefSeq" id="WP_072785954.1">
    <property type="nucleotide sequence ID" value="NZ_CP045292.1"/>
</dbReference>
<dbReference type="AlphaFoldDB" id="A0A1M6MDL1"/>
<accession>A0A1M6MDL1</accession>
<sequence>MKKSLLLLSSVITFVSYSQDHFSGINTSKRVGILNSTVNPAELINMTNTYEISIFNVSTIVSNNKITFQEIMKGENIDDKFFSGNEPANMRLDAVIYGPAFAMKYKKWAFGLNSTAYVKANAIDVDVNFGKALTNSFVGVDHINTHYNQRMNAASWGEIGLSASRNLFDNNTHKFSAGATFKLLFPGSFMNLGVSNLEGDVTNVLGNVNLTNATAQVNIAYSGSLANNYNDASNYSKFFAGGLNGVGADIGVNYQWKQKRYDEEVNENASPTTDYKLNLGLSVRNIGTMTFKDNNNVSTNYNLNIDASQGESLNLNQFDGSESITDIEQVLLDSGYLTKTDGQKDFRIKLPTVINIYADYQLASKWYVSAYIQQKLNDDSENDFTTIQNVLTLTPRFSGKHYEIYVPFTKNEVSDFTTGFGFRLGGFYMGSGSIVTALINDSTQADFYLGFRVGI</sequence>
<dbReference type="STRING" id="683124.SAMN05444337_2680"/>